<protein>
    <submittedName>
        <fullName evidence="7">Sigma-70 family RNA polymerase sigma factor</fullName>
    </submittedName>
</protein>
<feature type="domain" description="RNA polymerase sigma-70 region 2" evidence="5">
    <location>
        <begin position="24"/>
        <end position="89"/>
    </location>
</feature>
<accession>A0ABV0BT02</accession>
<evidence type="ECO:0000256" key="1">
    <source>
        <dbReference type="ARBA" id="ARBA00010641"/>
    </source>
</evidence>
<dbReference type="Pfam" id="PF04542">
    <property type="entry name" value="Sigma70_r2"/>
    <property type="match status" value="1"/>
</dbReference>
<dbReference type="EMBL" id="JBDJNQ010000004">
    <property type="protein sequence ID" value="MEN5377836.1"/>
    <property type="molecule type" value="Genomic_DNA"/>
</dbReference>
<keyword evidence="8" id="KW-1185">Reference proteome</keyword>
<dbReference type="InterPro" id="IPR013324">
    <property type="entry name" value="RNA_pol_sigma_r3/r4-like"/>
</dbReference>
<dbReference type="Gene3D" id="1.10.10.10">
    <property type="entry name" value="Winged helix-like DNA-binding domain superfamily/Winged helix DNA-binding domain"/>
    <property type="match status" value="1"/>
</dbReference>
<dbReference type="Pfam" id="PF08281">
    <property type="entry name" value="Sigma70_r4_2"/>
    <property type="match status" value="1"/>
</dbReference>
<evidence type="ECO:0000259" key="5">
    <source>
        <dbReference type="Pfam" id="PF04542"/>
    </source>
</evidence>
<proteinExistence type="inferred from homology"/>
<dbReference type="PANTHER" id="PTHR43133">
    <property type="entry name" value="RNA POLYMERASE ECF-TYPE SIGMA FACTO"/>
    <property type="match status" value="1"/>
</dbReference>
<feature type="domain" description="RNA polymerase sigma factor 70 region 4 type 2" evidence="6">
    <location>
        <begin position="122"/>
        <end position="169"/>
    </location>
</feature>
<dbReference type="Proteomes" id="UP001409291">
    <property type="component" value="Unassembled WGS sequence"/>
</dbReference>
<keyword evidence="3" id="KW-0731">Sigma factor</keyword>
<comment type="similarity">
    <text evidence="1">Belongs to the sigma-70 factor family. ECF subfamily.</text>
</comment>
<dbReference type="InterPro" id="IPR013325">
    <property type="entry name" value="RNA_pol_sigma_r2"/>
</dbReference>
<evidence type="ECO:0000259" key="6">
    <source>
        <dbReference type="Pfam" id="PF08281"/>
    </source>
</evidence>
<dbReference type="RefSeq" id="WP_346581262.1">
    <property type="nucleotide sequence ID" value="NZ_JBDJLH010000002.1"/>
</dbReference>
<dbReference type="InterPro" id="IPR039425">
    <property type="entry name" value="RNA_pol_sigma-70-like"/>
</dbReference>
<evidence type="ECO:0000313" key="8">
    <source>
        <dbReference type="Proteomes" id="UP001409291"/>
    </source>
</evidence>
<sequence length="198" mass="23193">MDNFLITDTSKQPIAIDMHKFAQLYETYANAVYANILRLVKRPECAEDLLQEVFTALWQNRLKLVDDKSIPGWLFVVSYNKSITFLKKKVKESIESVDTYDQYLQLENEDVIDEDLYEQQIRMIHQAVEKLPKKKREVFKLCRFEGRSADEVAKIMGISSHSVKDYLKQSNRAIKDYIQNEAPYTALGLLVIFYTEHL</sequence>
<dbReference type="PANTHER" id="PTHR43133:SF46">
    <property type="entry name" value="RNA POLYMERASE SIGMA-70 FACTOR ECF SUBFAMILY"/>
    <property type="match status" value="1"/>
</dbReference>
<dbReference type="InterPro" id="IPR007627">
    <property type="entry name" value="RNA_pol_sigma70_r2"/>
</dbReference>
<comment type="caution">
    <text evidence="7">The sequence shown here is derived from an EMBL/GenBank/DDBJ whole genome shotgun (WGS) entry which is preliminary data.</text>
</comment>
<keyword evidence="4" id="KW-0804">Transcription</keyword>
<evidence type="ECO:0000256" key="2">
    <source>
        <dbReference type="ARBA" id="ARBA00023015"/>
    </source>
</evidence>
<evidence type="ECO:0000256" key="4">
    <source>
        <dbReference type="ARBA" id="ARBA00023163"/>
    </source>
</evidence>
<gene>
    <name evidence="7" type="ORF">ABE541_11220</name>
</gene>
<evidence type="ECO:0000256" key="3">
    <source>
        <dbReference type="ARBA" id="ARBA00023082"/>
    </source>
</evidence>
<keyword evidence="2" id="KW-0805">Transcription regulation</keyword>
<dbReference type="InterPro" id="IPR014284">
    <property type="entry name" value="RNA_pol_sigma-70_dom"/>
</dbReference>
<organism evidence="7 8">
    <name type="scientific">Sphingobacterium kitahiroshimense</name>
    <dbReference type="NCBI Taxonomy" id="470446"/>
    <lineage>
        <taxon>Bacteria</taxon>
        <taxon>Pseudomonadati</taxon>
        <taxon>Bacteroidota</taxon>
        <taxon>Sphingobacteriia</taxon>
        <taxon>Sphingobacteriales</taxon>
        <taxon>Sphingobacteriaceae</taxon>
        <taxon>Sphingobacterium</taxon>
    </lineage>
</organism>
<dbReference type="NCBIfam" id="TIGR02937">
    <property type="entry name" value="sigma70-ECF"/>
    <property type="match status" value="1"/>
</dbReference>
<evidence type="ECO:0000313" key="7">
    <source>
        <dbReference type="EMBL" id="MEN5377836.1"/>
    </source>
</evidence>
<dbReference type="Gene3D" id="1.10.1740.10">
    <property type="match status" value="1"/>
</dbReference>
<dbReference type="InterPro" id="IPR013249">
    <property type="entry name" value="RNA_pol_sigma70_r4_t2"/>
</dbReference>
<reference evidence="7 8" key="1">
    <citation type="submission" date="2024-04" db="EMBL/GenBank/DDBJ databases">
        <title>WGS of bacteria from Torrens River.</title>
        <authorList>
            <person name="Wyrsch E.R."/>
            <person name="Drigo B."/>
        </authorList>
    </citation>
    <scope>NUCLEOTIDE SEQUENCE [LARGE SCALE GENOMIC DNA]</scope>
    <source>
        <strain evidence="7 8">TWI391</strain>
    </source>
</reference>
<dbReference type="SUPFAM" id="SSF88659">
    <property type="entry name" value="Sigma3 and sigma4 domains of RNA polymerase sigma factors"/>
    <property type="match status" value="1"/>
</dbReference>
<dbReference type="InterPro" id="IPR036388">
    <property type="entry name" value="WH-like_DNA-bd_sf"/>
</dbReference>
<dbReference type="SUPFAM" id="SSF88946">
    <property type="entry name" value="Sigma2 domain of RNA polymerase sigma factors"/>
    <property type="match status" value="1"/>
</dbReference>
<name>A0ABV0BT02_9SPHI</name>